<reference evidence="1" key="1">
    <citation type="submission" date="2020-01" db="EMBL/GenBank/DDBJ databases">
        <title>Identification and distribution of gene clusters putatively required for synthesis of sphingolipid metabolism inhibitors in phylogenetically diverse species of the filamentous fungus Fusarium.</title>
        <authorList>
            <person name="Kim H.-S."/>
            <person name="Busman M."/>
            <person name="Brown D.W."/>
            <person name="Divon H."/>
            <person name="Uhlig S."/>
            <person name="Proctor R.H."/>
        </authorList>
    </citation>
    <scope>NUCLEOTIDE SEQUENCE</scope>
    <source>
        <strain evidence="1">NRRL 53441</strain>
    </source>
</reference>
<organism evidence="1 2">
    <name type="scientific">Fusarium austroafricanum</name>
    <dbReference type="NCBI Taxonomy" id="2364996"/>
    <lineage>
        <taxon>Eukaryota</taxon>
        <taxon>Fungi</taxon>
        <taxon>Dikarya</taxon>
        <taxon>Ascomycota</taxon>
        <taxon>Pezizomycotina</taxon>
        <taxon>Sordariomycetes</taxon>
        <taxon>Hypocreomycetidae</taxon>
        <taxon>Hypocreales</taxon>
        <taxon>Nectriaceae</taxon>
        <taxon>Fusarium</taxon>
        <taxon>Fusarium concolor species complex</taxon>
    </lineage>
</organism>
<protein>
    <submittedName>
        <fullName evidence="1">Uncharacterized protein</fullName>
    </submittedName>
</protein>
<accession>A0A8H4NMT3</accession>
<dbReference type="EMBL" id="JAADJG010000636">
    <property type="protein sequence ID" value="KAF4440940.1"/>
    <property type="molecule type" value="Genomic_DNA"/>
</dbReference>
<comment type="caution">
    <text evidence="1">The sequence shown here is derived from an EMBL/GenBank/DDBJ whole genome shotgun (WGS) entry which is preliminary data.</text>
</comment>
<sequence length="204" mass="22773">MSLSSILLGQLPSTLYLLNGDQASDLNFTAYDSYAKSQQGLFKELSSPAINPHDTELLGKVADHLRQHGQRDEALTYVSTLSRNADSVACQTTLDLVTRLILMVEVGCLEKSSGFMYQTGPRTAPLWTKDSLTDLTTKLFPISSYQGYSGLSITPGFDAWSLENVAGIRIEFTDNLADHLRLTNNNTQLYIFHHVAYLEKQRYE</sequence>
<name>A0A8H4NMT3_9HYPO</name>
<evidence type="ECO:0000313" key="2">
    <source>
        <dbReference type="Proteomes" id="UP000605986"/>
    </source>
</evidence>
<keyword evidence="2" id="KW-1185">Reference proteome</keyword>
<gene>
    <name evidence="1" type="ORF">F53441_12159</name>
</gene>
<dbReference type="Proteomes" id="UP000605986">
    <property type="component" value="Unassembled WGS sequence"/>
</dbReference>
<evidence type="ECO:0000313" key="1">
    <source>
        <dbReference type="EMBL" id="KAF4440940.1"/>
    </source>
</evidence>
<proteinExistence type="predicted"/>
<dbReference type="OrthoDB" id="5428890at2759"/>
<dbReference type="AlphaFoldDB" id="A0A8H4NMT3"/>